<dbReference type="EMBL" id="LT853701">
    <property type="protein sequence ID" value="SMQ54893.1"/>
    <property type="molecule type" value="Genomic_DNA"/>
</dbReference>
<reference evidence="2 3" key="1">
    <citation type="submission" date="2016-06" db="EMBL/GenBank/DDBJ databases">
        <authorList>
            <person name="Kjaerup R.B."/>
            <person name="Dalgaard T.S."/>
            <person name="Juul-Madsen H.R."/>
        </authorList>
    </citation>
    <scope>NUCLEOTIDE SEQUENCE [LARGE SCALE GENOMIC DNA]</scope>
</reference>
<sequence length="264" mass="29830">MKFNNAKFDVPKSPVEGTAVDTSKLFNQQKDSDLVVHFDYDHWYCHKCIVYEASGKFRDLKSISVDDEGRTRIFLGIACEREGDQVEIMLMSMYGGVESELSDLHAQTRGLVGLAHLAREYNLIDLKSIVDKVLRQVIDEEKDIEKFSRIILNLYCTGNSELEGFAEELEIERMPESLENHKTRENIHVDTVKKWMDTMSFRKKEVVEPEEALAGDTQFGVEEAAAAGDTTIAKTEKFSLKHESDSSKAVGEGGGRPSKIRRTS</sequence>
<proteinExistence type="predicted"/>
<feature type="compositionally biased region" description="Basic and acidic residues" evidence="1">
    <location>
        <begin position="237"/>
        <end position="246"/>
    </location>
</feature>
<feature type="region of interest" description="Disordered" evidence="1">
    <location>
        <begin position="237"/>
        <end position="264"/>
    </location>
</feature>
<organism evidence="2 3">
    <name type="scientific">Zymoseptoria tritici (strain ST99CH_3D7)</name>
    <dbReference type="NCBI Taxonomy" id="1276538"/>
    <lineage>
        <taxon>Eukaryota</taxon>
        <taxon>Fungi</taxon>
        <taxon>Dikarya</taxon>
        <taxon>Ascomycota</taxon>
        <taxon>Pezizomycotina</taxon>
        <taxon>Dothideomycetes</taxon>
        <taxon>Dothideomycetidae</taxon>
        <taxon>Mycosphaerellales</taxon>
        <taxon>Mycosphaerellaceae</taxon>
        <taxon>Zymoseptoria</taxon>
    </lineage>
</organism>
<dbReference type="AlphaFoldDB" id="A0A1X7S5D4"/>
<dbReference type="Proteomes" id="UP000215127">
    <property type="component" value="Chromosome 10"/>
</dbReference>
<protein>
    <recommendedName>
        <fullName evidence="4">BTB domain-containing protein</fullName>
    </recommendedName>
</protein>
<name>A0A1X7S5D4_ZYMT9</name>
<gene>
    <name evidence="2" type="ORF">ZT3D7_G10048</name>
</gene>
<accession>A0A1X7S5D4</accession>
<dbReference type="Gene3D" id="3.30.710.10">
    <property type="entry name" value="Potassium Channel Kv1.1, Chain A"/>
    <property type="match status" value="1"/>
</dbReference>
<evidence type="ECO:0000313" key="2">
    <source>
        <dbReference type="EMBL" id="SMQ54893.1"/>
    </source>
</evidence>
<evidence type="ECO:0000313" key="3">
    <source>
        <dbReference type="Proteomes" id="UP000215127"/>
    </source>
</evidence>
<dbReference type="SUPFAM" id="SSF54695">
    <property type="entry name" value="POZ domain"/>
    <property type="match status" value="1"/>
</dbReference>
<keyword evidence="3" id="KW-1185">Reference proteome</keyword>
<dbReference type="InterPro" id="IPR011333">
    <property type="entry name" value="SKP1/BTB/POZ_sf"/>
</dbReference>
<evidence type="ECO:0008006" key="4">
    <source>
        <dbReference type="Google" id="ProtNLM"/>
    </source>
</evidence>
<evidence type="ECO:0000256" key="1">
    <source>
        <dbReference type="SAM" id="MobiDB-lite"/>
    </source>
</evidence>